<dbReference type="PANTHER" id="PTHR42870:SF6">
    <property type="entry name" value="ACETYL-COA C-ACYLTRANSFERASE"/>
    <property type="match status" value="1"/>
</dbReference>
<reference evidence="4 5" key="1">
    <citation type="journal article" date="2021" name="Environ. Microbiol.">
        <title>New insights into the diversity and evolution of the archaeal mobilome from three complete genomes of Saccharolobus shibatae.</title>
        <authorList>
            <person name="Medvedeva S."/>
            <person name="Brandt D."/>
            <person name="Cvirkaite-Krupovic V."/>
            <person name="Liu Y."/>
            <person name="Severinov K."/>
            <person name="Ishino S."/>
            <person name="Ishino Y."/>
            <person name="Prangishvili D."/>
            <person name="Kalinowski J."/>
            <person name="Krupovic M."/>
        </authorList>
    </citation>
    <scope>NUCLEOTIDE SEQUENCE [LARGE SCALE GENOMIC DNA]</scope>
    <source>
        <strain evidence="3">BEU9</strain>
        <strain evidence="4 5">S38A</strain>
    </source>
</reference>
<evidence type="ECO:0000313" key="3">
    <source>
        <dbReference type="EMBL" id="QXJ31059.1"/>
    </source>
</evidence>
<keyword evidence="5" id="KW-1185">Reference proteome</keyword>
<dbReference type="InterPro" id="IPR002155">
    <property type="entry name" value="Thiolase"/>
</dbReference>
<dbReference type="EC" id="2.3.1.9" evidence="4"/>
<dbReference type="GeneID" id="65562207"/>
<accession>A0A8F5BYZ9</accession>
<dbReference type="InterPro" id="IPR020616">
    <property type="entry name" value="Thiolase_N"/>
</dbReference>
<dbReference type="InterPro" id="IPR055140">
    <property type="entry name" value="Thiolase_C_2"/>
</dbReference>
<evidence type="ECO:0000313" key="4">
    <source>
        <dbReference type="EMBL" id="QXJ34083.1"/>
    </source>
</evidence>
<feature type="domain" description="Thiolase C-terminal" evidence="2">
    <location>
        <begin position="239"/>
        <end position="390"/>
    </location>
</feature>
<dbReference type="EMBL" id="CP077715">
    <property type="protein sequence ID" value="QXJ31059.1"/>
    <property type="molecule type" value="Genomic_DNA"/>
</dbReference>
<organism evidence="4 5">
    <name type="scientific">Saccharolobus shibatae</name>
    <dbReference type="NCBI Taxonomy" id="2286"/>
    <lineage>
        <taxon>Archaea</taxon>
        <taxon>Thermoproteota</taxon>
        <taxon>Thermoprotei</taxon>
        <taxon>Sulfolobales</taxon>
        <taxon>Sulfolobaceae</taxon>
        <taxon>Saccharolobus</taxon>
    </lineage>
</organism>
<sequence length="395" mass="43100">MRNVAIIGTGHTKFGVRTDVNLQELAWEAVKQALEEANIDQNEIQYFVVGNVGNWSSEELPAVIVGEYCNLTPKGTMRVEAACSTGSAAIRDAYLAIKSGEADIALVVGVEQMHQAPNPQVVELIGRAGGYFWEFENFGLTFPGYYALHASAYMAKYGMKEEDLGKIAIKNHYYGAKNPYAQFQKEITMEEYLKSKPVAYPLKLLDSSPITDGAAAIVLASEEVAKKITDSPVWIVSQGVASGTANLSRRTDFTHIEAAYIAAQQAYKRARIDFDNAWKSFDVADVHDCFTIAEIMAYEDLGFAKRGEGYLLAREGQTYIGGKIPVNVDGGLKAKGHPIGATGVSMAVSITRQLLYRAHKGTQVDVRNGMGITHNVGGTGHYAYVTIYSTRRPST</sequence>
<proteinExistence type="predicted"/>
<keyword evidence="4" id="KW-0012">Acyltransferase</keyword>
<dbReference type="GO" id="GO:0003985">
    <property type="term" value="F:acetyl-CoA C-acetyltransferase activity"/>
    <property type="evidence" value="ECO:0007669"/>
    <property type="project" value="UniProtKB-EC"/>
</dbReference>
<evidence type="ECO:0000313" key="5">
    <source>
        <dbReference type="Proteomes" id="UP000694036"/>
    </source>
</evidence>
<feature type="domain" description="Thiolase N-terminal" evidence="1">
    <location>
        <begin position="4"/>
        <end position="223"/>
    </location>
</feature>
<dbReference type="CDD" id="cd00829">
    <property type="entry name" value="SCP-x_thiolase"/>
    <property type="match status" value="1"/>
</dbReference>
<keyword evidence="4" id="KW-0808">Transferase</keyword>
<protein>
    <submittedName>
        <fullName evidence="4">Acetyl-CoA C-acyltransferase</fullName>
        <ecNumber evidence="4">2.3.1.9</ecNumber>
    </submittedName>
</protein>
<dbReference type="NCBIfam" id="NF009228">
    <property type="entry name" value="PRK12578.1"/>
    <property type="match status" value="1"/>
</dbReference>
<name>A0A8F5BYZ9_9CREN</name>
<dbReference type="EMBL" id="CP077713">
    <property type="protein sequence ID" value="QXJ34083.1"/>
    <property type="molecule type" value="Genomic_DNA"/>
</dbReference>
<dbReference type="Proteomes" id="UP000694036">
    <property type="component" value="Chromosome"/>
</dbReference>
<dbReference type="Pfam" id="PF22691">
    <property type="entry name" value="Thiolase_C_1"/>
    <property type="match status" value="1"/>
</dbReference>
<dbReference type="AlphaFoldDB" id="A0A8F5BYZ9"/>
<evidence type="ECO:0000259" key="1">
    <source>
        <dbReference type="Pfam" id="PF00108"/>
    </source>
</evidence>
<dbReference type="Proteomes" id="UP000693941">
    <property type="component" value="Chromosome"/>
</dbReference>
<dbReference type="RefSeq" id="WP_218259426.1">
    <property type="nucleotide sequence ID" value="NZ_CP077713.1"/>
</dbReference>
<dbReference type="Pfam" id="PF00108">
    <property type="entry name" value="Thiolase_N"/>
    <property type="match status" value="1"/>
</dbReference>
<dbReference type="PANTHER" id="PTHR42870">
    <property type="entry name" value="ACETYL-COA C-ACETYLTRANSFERASE"/>
    <property type="match status" value="1"/>
</dbReference>
<evidence type="ECO:0000259" key="2">
    <source>
        <dbReference type="Pfam" id="PF22691"/>
    </source>
</evidence>
<gene>
    <name evidence="3" type="ORF">J5U21_00708</name>
    <name evidence="4" type="ORF">J5U22_00628</name>
</gene>
<dbReference type="NCBIfam" id="NF004720">
    <property type="entry name" value="PRK06064.1"/>
    <property type="match status" value="1"/>
</dbReference>
<dbReference type="PIRSF" id="PIRSF000429">
    <property type="entry name" value="Ac-CoA_Ac_transf"/>
    <property type="match status" value="1"/>
</dbReference>